<proteinExistence type="inferred from homology"/>
<organism evidence="4 5">
    <name type="scientific">Rhizobium changzhiense</name>
    <dbReference type="NCBI Taxonomy" id="2692317"/>
    <lineage>
        <taxon>Bacteria</taxon>
        <taxon>Pseudomonadati</taxon>
        <taxon>Pseudomonadota</taxon>
        <taxon>Alphaproteobacteria</taxon>
        <taxon>Hyphomicrobiales</taxon>
        <taxon>Rhizobiaceae</taxon>
        <taxon>Rhizobium/Agrobacterium group</taxon>
        <taxon>Rhizobium</taxon>
    </lineage>
</organism>
<dbReference type="SUPFAM" id="SSF53955">
    <property type="entry name" value="Lysozyme-like"/>
    <property type="match status" value="1"/>
</dbReference>
<feature type="region of interest" description="Disordered" evidence="2">
    <location>
        <begin position="412"/>
        <end position="450"/>
    </location>
</feature>
<dbReference type="Pfam" id="PF01464">
    <property type="entry name" value="SLT"/>
    <property type="match status" value="1"/>
</dbReference>
<dbReference type="RefSeq" id="WP_182209022.1">
    <property type="nucleotide sequence ID" value="NZ_JACGBJ010000005.1"/>
</dbReference>
<evidence type="ECO:0000256" key="2">
    <source>
        <dbReference type="SAM" id="MobiDB-lite"/>
    </source>
</evidence>
<evidence type="ECO:0000256" key="1">
    <source>
        <dbReference type="ARBA" id="ARBA00009387"/>
    </source>
</evidence>
<sequence>MGFIFGGDTGQSQADVTDARKRLAAAMIQQGTNTGPIQSPWEGAARMAQALMGGLAIRKQGEAEQAGMAEGMAALTGQPYTPPEKAAGFLSSIFGGNKAGDPGATGSSMPKVDAGGNIPVVTAPDDVKNLIAANVPPEMQGYATNLIGKESSFNPNAVSPTGATGLAQFTRGTGSQYGLVSDRGDMRKDPVANLKALVALTNDNRAGLTNALGRAPTDGELALAHQQGLQGAINLLSGKSVPGNNLAVNNIDPNMDPRAAANKIMAFYGGSGGQQAASGNPAAGMPSAPPIQPPPVNPPAPAPTPGYVDPMIAPNAAPSTPQATAPGEVASLDPSIGIPMPGAAGQMRASAPAQPMPQQGVPQAALSPLPSSTVGPTPNVASVPPVSQIPPEFQNSPQLMNADPTKGIMPALLGGSPASPEQVAQAQQSGQARLAQALDGATPPASANPMANPRAQALVKVLTNPNVPAPMKAMAAQSLQTLMKPPEYGFQTLPDGTVLRSDPRTGTVQPIYQSTPKPTEVNGRLVGADGKVIADFSNGQWERLSDGTLYNKSTGEFRQAPGGAGGEKYYGATVPYYDKDGNLRYRQLSDKGGGKDLDFGPGATAAPTTRTVDTGTELITVGPGGQEVKRTTKQNYEAAKDTAQGSTEGKAAGEAVSSLPADLMQADQTIKNIDQLLTSKGLNSIVGSVDQFRPSWTMGADGRDALTRLKQLQGGAFLQAYGLLKGGGQITEVEGGKAQDAMARMDRSLDEPHFRAALKDFRDAVEQGVAKMKERAKVAAPSAPADPAVVPTDVPGVTIRRRQ</sequence>
<evidence type="ECO:0000313" key="4">
    <source>
        <dbReference type="EMBL" id="MBA5802138.1"/>
    </source>
</evidence>
<dbReference type="InterPro" id="IPR023346">
    <property type="entry name" value="Lysozyme-like_dom_sf"/>
</dbReference>
<feature type="compositionally biased region" description="Low complexity" evidence="2">
    <location>
        <begin position="274"/>
        <end position="286"/>
    </location>
</feature>
<protein>
    <submittedName>
        <fullName evidence="4">Transglycosylase SLT domain-containing protein</fullName>
    </submittedName>
</protein>
<evidence type="ECO:0000313" key="5">
    <source>
        <dbReference type="Proteomes" id="UP000539787"/>
    </source>
</evidence>
<name>A0ABR6A676_9HYPH</name>
<feature type="compositionally biased region" description="Pro residues" evidence="2">
    <location>
        <begin position="287"/>
        <end position="304"/>
    </location>
</feature>
<comment type="caution">
    <text evidence="4">The sequence shown here is derived from an EMBL/GenBank/DDBJ whole genome shotgun (WGS) entry which is preliminary data.</text>
</comment>
<dbReference type="InterPro" id="IPR008258">
    <property type="entry name" value="Transglycosylase_SLT_dom_1"/>
</dbReference>
<keyword evidence="5" id="KW-1185">Reference proteome</keyword>
<comment type="similarity">
    <text evidence="1">Belongs to the virb1 family.</text>
</comment>
<feature type="domain" description="Transglycosylase SLT" evidence="3">
    <location>
        <begin position="142"/>
        <end position="202"/>
    </location>
</feature>
<evidence type="ECO:0000259" key="3">
    <source>
        <dbReference type="Pfam" id="PF01464"/>
    </source>
</evidence>
<feature type="compositionally biased region" description="Polar residues" evidence="2">
    <location>
        <begin position="422"/>
        <end position="431"/>
    </location>
</feature>
<accession>A0ABR6A676</accession>
<feature type="region of interest" description="Disordered" evidence="2">
    <location>
        <begin position="778"/>
        <end position="803"/>
    </location>
</feature>
<dbReference type="EMBL" id="JACGBJ010000005">
    <property type="protein sequence ID" value="MBA5802138.1"/>
    <property type="molecule type" value="Genomic_DNA"/>
</dbReference>
<dbReference type="Proteomes" id="UP000539787">
    <property type="component" value="Unassembled WGS sequence"/>
</dbReference>
<gene>
    <name evidence="4" type="ORF">HX902_10845</name>
</gene>
<feature type="compositionally biased region" description="Polar residues" evidence="2">
    <location>
        <begin position="369"/>
        <end position="378"/>
    </location>
</feature>
<dbReference type="Gene3D" id="1.10.530.10">
    <property type="match status" value="1"/>
</dbReference>
<reference evidence="4 5" key="1">
    <citation type="submission" date="2020-07" db="EMBL/GenBank/DDBJ databases">
        <authorList>
            <person name="Sun Q."/>
        </authorList>
    </citation>
    <scope>NUCLEOTIDE SEQUENCE [LARGE SCALE GENOMIC DNA]</scope>
    <source>
        <strain evidence="4 5">WYCCWR 11317</strain>
    </source>
</reference>
<feature type="region of interest" description="Disordered" evidence="2">
    <location>
        <begin position="272"/>
        <end position="326"/>
    </location>
</feature>
<feature type="region of interest" description="Disordered" evidence="2">
    <location>
        <begin position="341"/>
        <end position="378"/>
    </location>
</feature>